<dbReference type="Gene3D" id="3.30.460.10">
    <property type="entry name" value="Beta Polymerase, domain 2"/>
    <property type="match status" value="1"/>
</dbReference>
<protein>
    <recommendedName>
        <fullName evidence="2">Poly(A) RNA polymerase mitochondrial-like central palm domain-containing protein</fullName>
    </recommendedName>
</protein>
<dbReference type="AlphaFoldDB" id="A0AAD3SHR2"/>
<sequence>MMAPGGTDNDLLKKAKELEHQAFEKNKIMLSHMSALANIVDDVYFLRCPKSSDYDNRIDLIRIFNTIAKEIYGDQKGCPVVEEFGSFLMNMFSTESDLDLSINFRGNTNEYPRHKKIRTLKTFARELKDLQSRGHVTGVELVLGARVPVLKVTDCGTGIECDLSVENRDGINKSRILLMVTEIDERFPKLSFLVKAWAKAHSINSSRDGTLNSLSLISLVAFHLQNRDPPILPPFSVIFKDGIDPAAVKKGVSNLLNYGQRNKETLIELFVTLLIRLESVKTLWPVGLCASIYEGSWIFKTWNNKTRCIGVEDFVDRSENIARAVVSSEKVSAIYQCICDSLHRIQTFINGEIDGPKLRDFLFGSDQPKKNKDTVNFNQQPTKKVRLTDGLQRSVKVSSEIQRNATPVGSKKRKKVEIVGEKGGNVTPYSTPLMHQQGGIEIHKRRNTQIWEQAEKSTRDYGKSMNYASPSFTNSVPSMPQFLPNPYFAPYPIPIIPLTFVPLASPSSLLLNLPQNLYPANPVPYSGPKKSKKIHPKRKR</sequence>
<dbReference type="CDD" id="cd05402">
    <property type="entry name" value="NT_PAP_TUTase"/>
    <property type="match status" value="1"/>
</dbReference>
<evidence type="ECO:0000313" key="3">
    <source>
        <dbReference type="EMBL" id="GMH10847.1"/>
    </source>
</evidence>
<dbReference type="InterPro" id="IPR054708">
    <property type="entry name" value="MTPAP-like_central"/>
</dbReference>
<dbReference type="EMBL" id="BSYO01000010">
    <property type="protein sequence ID" value="GMH10847.1"/>
    <property type="molecule type" value="Genomic_DNA"/>
</dbReference>
<feature type="compositionally biased region" description="Basic residues" evidence="1">
    <location>
        <begin position="529"/>
        <end position="540"/>
    </location>
</feature>
<name>A0AAD3SHR2_NEPGR</name>
<dbReference type="SUPFAM" id="SSF81631">
    <property type="entry name" value="PAP/OAS1 substrate-binding domain"/>
    <property type="match status" value="1"/>
</dbReference>
<keyword evidence="4" id="KW-1185">Reference proteome</keyword>
<reference evidence="3" key="1">
    <citation type="submission" date="2023-05" db="EMBL/GenBank/DDBJ databases">
        <title>Nepenthes gracilis genome sequencing.</title>
        <authorList>
            <person name="Fukushima K."/>
        </authorList>
    </citation>
    <scope>NUCLEOTIDE SEQUENCE</scope>
    <source>
        <strain evidence="3">SING2019-196</strain>
    </source>
</reference>
<comment type="caution">
    <text evidence="3">The sequence shown here is derived from an EMBL/GenBank/DDBJ whole genome shotgun (WGS) entry which is preliminary data.</text>
</comment>
<proteinExistence type="predicted"/>
<feature type="region of interest" description="Disordered" evidence="1">
    <location>
        <begin position="521"/>
        <end position="540"/>
    </location>
</feature>
<evidence type="ECO:0000256" key="1">
    <source>
        <dbReference type="SAM" id="MobiDB-lite"/>
    </source>
</evidence>
<organism evidence="3 4">
    <name type="scientific">Nepenthes gracilis</name>
    <name type="common">Slender pitcher plant</name>
    <dbReference type="NCBI Taxonomy" id="150966"/>
    <lineage>
        <taxon>Eukaryota</taxon>
        <taxon>Viridiplantae</taxon>
        <taxon>Streptophyta</taxon>
        <taxon>Embryophyta</taxon>
        <taxon>Tracheophyta</taxon>
        <taxon>Spermatophyta</taxon>
        <taxon>Magnoliopsida</taxon>
        <taxon>eudicotyledons</taxon>
        <taxon>Gunneridae</taxon>
        <taxon>Pentapetalae</taxon>
        <taxon>Caryophyllales</taxon>
        <taxon>Nepenthaceae</taxon>
        <taxon>Nepenthes</taxon>
    </lineage>
</organism>
<dbReference type="GO" id="GO:0016779">
    <property type="term" value="F:nucleotidyltransferase activity"/>
    <property type="evidence" value="ECO:0007669"/>
    <property type="project" value="TreeGrafter"/>
</dbReference>
<dbReference type="Proteomes" id="UP001279734">
    <property type="component" value="Unassembled WGS sequence"/>
</dbReference>
<dbReference type="PANTHER" id="PTHR12271">
    <property type="entry name" value="POLY A POLYMERASE CID PAP -RELATED"/>
    <property type="match status" value="1"/>
</dbReference>
<evidence type="ECO:0000259" key="2">
    <source>
        <dbReference type="Pfam" id="PF22600"/>
    </source>
</evidence>
<accession>A0AAD3SHR2</accession>
<gene>
    <name evidence="3" type="ORF">Nepgr_012688</name>
</gene>
<evidence type="ECO:0000313" key="4">
    <source>
        <dbReference type="Proteomes" id="UP001279734"/>
    </source>
</evidence>
<dbReference type="SUPFAM" id="SSF81301">
    <property type="entry name" value="Nucleotidyltransferase"/>
    <property type="match status" value="1"/>
</dbReference>
<feature type="domain" description="Poly(A) RNA polymerase mitochondrial-like central palm" evidence="2">
    <location>
        <begin position="49"/>
        <end position="179"/>
    </location>
</feature>
<dbReference type="GO" id="GO:0031123">
    <property type="term" value="P:RNA 3'-end processing"/>
    <property type="evidence" value="ECO:0007669"/>
    <property type="project" value="TreeGrafter"/>
</dbReference>
<dbReference type="InterPro" id="IPR043519">
    <property type="entry name" value="NT_sf"/>
</dbReference>
<dbReference type="Pfam" id="PF22600">
    <property type="entry name" value="MTPAP-like_central"/>
    <property type="match status" value="1"/>
</dbReference>
<dbReference type="PANTHER" id="PTHR12271:SF134">
    <property type="entry name" value="NUCLEOTIDYLTRANSFERASE FAMILY PROTEIN"/>
    <property type="match status" value="1"/>
</dbReference>
<dbReference type="Gene3D" id="1.10.1410.10">
    <property type="match status" value="1"/>
</dbReference>